<dbReference type="PRINTS" id="PR00035">
    <property type="entry name" value="HTHGNTR"/>
</dbReference>
<evidence type="ECO:0000313" key="5">
    <source>
        <dbReference type="EMBL" id="KIU15115.1"/>
    </source>
</evidence>
<organism evidence="5 6">
    <name type="scientific">Mycolicibacterium llatzerense</name>
    <dbReference type="NCBI Taxonomy" id="280871"/>
    <lineage>
        <taxon>Bacteria</taxon>
        <taxon>Bacillati</taxon>
        <taxon>Actinomycetota</taxon>
        <taxon>Actinomycetes</taxon>
        <taxon>Mycobacteriales</taxon>
        <taxon>Mycobacteriaceae</taxon>
        <taxon>Mycolicibacterium</taxon>
    </lineage>
</organism>
<dbReference type="PATRIC" id="fig|280871.6.peg.4336"/>
<dbReference type="STRING" id="280871.TL10_20940"/>
<dbReference type="PANTHER" id="PTHR43537">
    <property type="entry name" value="TRANSCRIPTIONAL REGULATOR, GNTR FAMILY"/>
    <property type="match status" value="1"/>
</dbReference>
<feature type="domain" description="HTH gntR-type" evidence="4">
    <location>
        <begin position="9"/>
        <end position="77"/>
    </location>
</feature>
<keyword evidence="1" id="KW-0805">Transcription regulation</keyword>
<dbReference type="Proteomes" id="UP000032221">
    <property type="component" value="Unassembled WGS sequence"/>
</dbReference>
<dbReference type="GO" id="GO:0003677">
    <property type="term" value="F:DNA binding"/>
    <property type="evidence" value="ECO:0007669"/>
    <property type="project" value="UniProtKB-KW"/>
</dbReference>
<dbReference type="InterPro" id="IPR036388">
    <property type="entry name" value="WH-like_DNA-bd_sf"/>
</dbReference>
<evidence type="ECO:0000259" key="4">
    <source>
        <dbReference type="PROSITE" id="PS50949"/>
    </source>
</evidence>
<dbReference type="Gene3D" id="1.10.10.10">
    <property type="entry name" value="Winged helix-like DNA-binding domain superfamily/Winged helix DNA-binding domain"/>
    <property type="match status" value="1"/>
</dbReference>
<reference evidence="5 6" key="1">
    <citation type="submission" date="2015-01" db="EMBL/GenBank/DDBJ databases">
        <title>Genome sequence of Mycobacterium llatzerense and Mycobacterium immunogenum recovered from brain abscess.</title>
        <authorList>
            <person name="Greninger A.L."/>
            <person name="Langelier C."/>
            <person name="Cunningham G."/>
            <person name="Chiu C.Y."/>
            <person name="Miller S."/>
        </authorList>
    </citation>
    <scope>NUCLEOTIDE SEQUENCE [LARGE SCALE GENOMIC DNA]</scope>
    <source>
        <strain evidence="5 6">CLUC14</strain>
    </source>
</reference>
<keyword evidence="3" id="KW-0804">Transcription</keyword>
<dbReference type="RefSeq" id="WP_043987140.1">
    <property type="nucleotide sequence ID" value="NZ_JXST01000032.1"/>
</dbReference>
<accession>A0A0D1L253</accession>
<evidence type="ECO:0000256" key="2">
    <source>
        <dbReference type="ARBA" id="ARBA00023125"/>
    </source>
</evidence>
<sequence length="238" mass="25177">MDIAPVSRAAVSDTVFAHLVDEILSGRVAVDEALPSERELALAFAVNRHAIREALKRLQQARLVRISHGGKTRVQDWRLTAGLDVLSTLAATGAVPAVQIARDIMVMRRTVAADAARLCARNATDDQLATIADAAAAYPAEYHGESSSSAFDADLTFWTAIIDGSGNLAYRLALNTLVAAFADIGFGSIADLGMAAELADRDAHLTLAEHLVARDADAAHRVADDLLGRVVDALSGQQ</sequence>
<evidence type="ECO:0000256" key="3">
    <source>
        <dbReference type="ARBA" id="ARBA00023163"/>
    </source>
</evidence>
<dbReference type="InterPro" id="IPR011711">
    <property type="entry name" value="GntR_C"/>
</dbReference>
<evidence type="ECO:0000256" key="1">
    <source>
        <dbReference type="ARBA" id="ARBA00023015"/>
    </source>
</evidence>
<dbReference type="OrthoDB" id="3172099at2"/>
<dbReference type="InterPro" id="IPR036390">
    <property type="entry name" value="WH_DNA-bd_sf"/>
</dbReference>
<dbReference type="SUPFAM" id="SSF46785">
    <property type="entry name" value="Winged helix' DNA-binding domain"/>
    <property type="match status" value="1"/>
</dbReference>
<keyword evidence="2" id="KW-0238">DNA-binding</keyword>
<dbReference type="GO" id="GO:0003700">
    <property type="term" value="F:DNA-binding transcription factor activity"/>
    <property type="evidence" value="ECO:0007669"/>
    <property type="project" value="InterPro"/>
</dbReference>
<dbReference type="Gene3D" id="1.20.120.530">
    <property type="entry name" value="GntR ligand-binding domain-like"/>
    <property type="match status" value="1"/>
</dbReference>
<evidence type="ECO:0000313" key="6">
    <source>
        <dbReference type="Proteomes" id="UP000032221"/>
    </source>
</evidence>
<dbReference type="SUPFAM" id="SSF48008">
    <property type="entry name" value="GntR ligand-binding domain-like"/>
    <property type="match status" value="1"/>
</dbReference>
<name>A0A0D1L253_9MYCO</name>
<dbReference type="SMART" id="SM00895">
    <property type="entry name" value="FCD"/>
    <property type="match status" value="1"/>
</dbReference>
<dbReference type="CDD" id="cd07377">
    <property type="entry name" value="WHTH_GntR"/>
    <property type="match status" value="1"/>
</dbReference>
<dbReference type="PANTHER" id="PTHR43537:SF24">
    <property type="entry name" value="GLUCONATE OPERON TRANSCRIPTIONAL REPRESSOR"/>
    <property type="match status" value="1"/>
</dbReference>
<dbReference type="AlphaFoldDB" id="A0A0D1L253"/>
<dbReference type="EMBL" id="JXST01000032">
    <property type="protein sequence ID" value="KIU15115.1"/>
    <property type="molecule type" value="Genomic_DNA"/>
</dbReference>
<protein>
    <submittedName>
        <fullName evidence="5">Transcriptional regulator</fullName>
    </submittedName>
</protein>
<proteinExistence type="predicted"/>
<dbReference type="SMART" id="SM00345">
    <property type="entry name" value="HTH_GNTR"/>
    <property type="match status" value="1"/>
</dbReference>
<dbReference type="PROSITE" id="PS50949">
    <property type="entry name" value="HTH_GNTR"/>
    <property type="match status" value="1"/>
</dbReference>
<dbReference type="InterPro" id="IPR000524">
    <property type="entry name" value="Tscrpt_reg_HTH_GntR"/>
</dbReference>
<comment type="caution">
    <text evidence="5">The sequence shown here is derived from an EMBL/GenBank/DDBJ whole genome shotgun (WGS) entry which is preliminary data.</text>
</comment>
<dbReference type="Pfam" id="PF00392">
    <property type="entry name" value="GntR"/>
    <property type="match status" value="1"/>
</dbReference>
<gene>
    <name evidence="5" type="ORF">TL10_20940</name>
</gene>
<dbReference type="Pfam" id="PF07729">
    <property type="entry name" value="FCD"/>
    <property type="match status" value="1"/>
</dbReference>
<keyword evidence="6" id="KW-1185">Reference proteome</keyword>
<dbReference type="InterPro" id="IPR008920">
    <property type="entry name" value="TF_FadR/GntR_C"/>
</dbReference>